<protein>
    <submittedName>
        <fullName evidence="6">Universal stress protein</fullName>
    </submittedName>
</protein>
<sequence length="314" mass="34829">MSGIQRILVQLSPEDDNASLMARTGRLAQLSGASVELFCSVYSRELHRDYLFDKKAELHAEHGYVKGVEAKLEALSAPLEAQQIKVGLDVYWERHLVEGVMRKIQRFEPDLVIASMTHHNIVTELFSPDAERTLIRECPAPLLLARKQGWPDQVGLAASIDPFHPCPEPVALDNAVLDMAQQMALILGSQMRVVHSFHALPHSAIFDEHVVTDYEALQSKVLQEHRERIDTVLEPYGLGIGSPEVSILEGEAHKVLPDYAQRVPVSLLVVGHVAKGMLERILSGSTVERMLGSLPCDLLVVKPPGFVCPTDYEE</sequence>
<feature type="domain" description="UspA" evidence="5">
    <location>
        <begin position="175"/>
        <end position="302"/>
    </location>
</feature>
<dbReference type="PANTHER" id="PTHR47892:SF1">
    <property type="entry name" value="UNIVERSAL STRESS PROTEIN E"/>
    <property type="match status" value="1"/>
</dbReference>
<dbReference type="RefSeq" id="WP_193954230.1">
    <property type="nucleotide sequence ID" value="NZ_JADEYS010000016.1"/>
</dbReference>
<evidence type="ECO:0000313" key="7">
    <source>
        <dbReference type="Proteomes" id="UP000640333"/>
    </source>
</evidence>
<name>A0A8J7FLT6_9GAMM</name>
<comment type="caution">
    <text evidence="6">The sequence shown here is derived from an EMBL/GenBank/DDBJ whole genome shotgun (WGS) entry which is preliminary data.</text>
</comment>
<comment type="function">
    <text evidence="4">Required for resistance to DNA-damaging agents.</text>
</comment>
<dbReference type="Gene3D" id="3.40.50.12370">
    <property type="match status" value="1"/>
</dbReference>
<dbReference type="EMBL" id="JADEYS010000016">
    <property type="protein sequence ID" value="MBE9398593.1"/>
    <property type="molecule type" value="Genomic_DNA"/>
</dbReference>
<keyword evidence="7" id="KW-1185">Reference proteome</keyword>
<dbReference type="GO" id="GO:0005737">
    <property type="term" value="C:cytoplasm"/>
    <property type="evidence" value="ECO:0007669"/>
    <property type="project" value="UniProtKB-SubCell"/>
</dbReference>
<dbReference type="PANTHER" id="PTHR47892">
    <property type="entry name" value="UNIVERSAL STRESS PROTEIN E"/>
    <property type="match status" value="1"/>
</dbReference>
<comment type="subcellular location">
    <subcellularLocation>
        <location evidence="1">Cytoplasm</location>
    </subcellularLocation>
</comment>
<keyword evidence="3" id="KW-0963">Cytoplasm</keyword>
<evidence type="ECO:0000256" key="3">
    <source>
        <dbReference type="ARBA" id="ARBA00022490"/>
    </source>
</evidence>
<evidence type="ECO:0000313" key="6">
    <source>
        <dbReference type="EMBL" id="MBE9398593.1"/>
    </source>
</evidence>
<comment type="similarity">
    <text evidence="2">Belongs to the universal stress protein A family.</text>
</comment>
<evidence type="ECO:0000256" key="4">
    <source>
        <dbReference type="ARBA" id="ARBA00037131"/>
    </source>
</evidence>
<dbReference type="Proteomes" id="UP000640333">
    <property type="component" value="Unassembled WGS sequence"/>
</dbReference>
<reference evidence="6" key="1">
    <citation type="submission" date="2020-10" db="EMBL/GenBank/DDBJ databases">
        <title>Bacterium isolated from coastal waters sediment.</title>
        <authorList>
            <person name="Chen R.-J."/>
            <person name="Lu D.-C."/>
            <person name="Zhu K.-L."/>
            <person name="Du Z.-J."/>
        </authorList>
    </citation>
    <scope>NUCLEOTIDE SEQUENCE</scope>
    <source>
        <strain evidence="6">N1Y112</strain>
    </source>
</reference>
<dbReference type="AlphaFoldDB" id="A0A8J7FLT6"/>
<dbReference type="InterPro" id="IPR006016">
    <property type="entry name" value="UspA"/>
</dbReference>
<evidence type="ECO:0000256" key="2">
    <source>
        <dbReference type="ARBA" id="ARBA00008791"/>
    </source>
</evidence>
<evidence type="ECO:0000259" key="5">
    <source>
        <dbReference type="Pfam" id="PF00582"/>
    </source>
</evidence>
<dbReference type="Pfam" id="PF00582">
    <property type="entry name" value="Usp"/>
    <property type="match status" value="1"/>
</dbReference>
<evidence type="ECO:0000256" key="1">
    <source>
        <dbReference type="ARBA" id="ARBA00004496"/>
    </source>
</evidence>
<organism evidence="6 7">
    <name type="scientific">Pontibacterium sinense</name>
    <dbReference type="NCBI Taxonomy" id="2781979"/>
    <lineage>
        <taxon>Bacteria</taxon>
        <taxon>Pseudomonadati</taxon>
        <taxon>Pseudomonadota</taxon>
        <taxon>Gammaproteobacteria</taxon>
        <taxon>Oceanospirillales</taxon>
        <taxon>Oceanospirillaceae</taxon>
        <taxon>Pontibacterium</taxon>
    </lineage>
</organism>
<gene>
    <name evidence="6" type="ORF">IOQ59_15150</name>
</gene>
<dbReference type="SUPFAM" id="SSF52402">
    <property type="entry name" value="Adenine nucleotide alpha hydrolases-like"/>
    <property type="match status" value="2"/>
</dbReference>
<accession>A0A8J7FLT6</accession>
<proteinExistence type="inferred from homology"/>